<proteinExistence type="predicted"/>
<accession>A0A6M7TZR2</accession>
<dbReference type="AlphaFoldDB" id="A0A6M7TZR2"/>
<protein>
    <submittedName>
        <fullName evidence="1">Uncharacterized protein</fullName>
    </submittedName>
</protein>
<comment type="caution">
    <text evidence="1">The sequence shown here is derived from an EMBL/GenBank/DDBJ whole genome shotgun (WGS) entry which is preliminary data.</text>
</comment>
<evidence type="ECO:0000313" key="2">
    <source>
        <dbReference type="Proteomes" id="UP000093737"/>
    </source>
</evidence>
<dbReference type="RefSeq" id="WP_056578237.1">
    <property type="nucleotide sequence ID" value="NZ_CP033334.1"/>
</dbReference>
<dbReference type="EMBL" id="LYTK01000024">
    <property type="protein sequence ID" value="OBQ58397.1"/>
    <property type="molecule type" value="Genomic_DNA"/>
</dbReference>
<sequence>MPNQETERQYTERILSEMLAEAKAAEEARAEETRIAKAKAASAIAAKTAAVLARAAKPALARAKPAAPRSQPVLAQTAVPSMPVPHVEAAETTQASRESLIDGLFPVTEWPQPPKPQFPKLARKADRRSDFVIAALGVTLGLICALFPWYIFFNQDQFGVQAIKFGGTGTNSGREGGGVVAERSAPLTTRDVPNTSIDLFATGTVPDGATPAQPPGDQPFPADVAKFRMVHVANGRAMIEDDTGLWMVQRGSTLPDSSTVSSIEQRNGKWVMLTSTNQVIPLSR</sequence>
<gene>
    <name evidence="1" type="ORF">A8145_26690</name>
</gene>
<reference evidence="1 2" key="1">
    <citation type="submission" date="2016-05" db="EMBL/GenBank/DDBJ databases">
        <authorList>
            <person name="Ramsay J.P."/>
        </authorList>
    </citation>
    <scope>NUCLEOTIDE SEQUENCE [LARGE SCALE GENOMIC DNA]</scope>
    <source>
        <strain evidence="1 2">NZP2042</strain>
    </source>
</reference>
<evidence type="ECO:0000313" key="1">
    <source>
        <dbReference type="EMBL" id="OBQ58397.1"/>
    </source>
</evidence>
<dbReference type="Proteomes" id="UP000093737">
    <property type="component" value="Unassembled WGS sequence"/>
</dbReference>
<organism evidence="1 2">
    <name type="scientific">Rhizobium loti</name>
    <name type="common">Mesorhizobium loti</name>
    <dbReference type="NCBI Taxonomy" id="381"/>
    <lineage>
        <taxon>Bacteria</taxon>
        <taxon>Pseudomonadati</taxon>
        <taxon>Pseudomonadota</taxon>
        <taxon>Alphaproteobacteria</taxon>
        <taxon>Hyphomicrobiales</taxon>
        <taxon>Phyllobacteriaceae</taxon>
        <taxon>Mesorhizobium</taxon>
    </lineage>
</organism>
<name>A0A6M7TZR2_RHILI</name>